<proteinExistence type="predicted"/>
<evidence type="ECO:0000313" key="1">
    <source>
        <dbReference type="EMBL" id="CAA0096860.1"/>
    </source>
</evidence>
<name>A0A5S9P0W6_9HYPH</name>
<reference evidence="1 2" key="1">
    <citation type="submission" date="2019-12" db="EMBL/GenBank/DDBJ databases">
        <authorList>
            <person name="Reyes-Prieto M."/>
        </authorList>
    </citation>
    <scope>NUCLEOTIDE SEQUENCE [LARGE SCALE GENOMIC DNA]</scope>
    <source>
        <strain evidence="1">HF14-78462</strain>
    </source>
</reference>
<evidence type="ECO:0000313" key="2">
    <source>
        <dbReference type="Proteomes" id="UP000433050"/>
    </source>
</evidence>
<gene>
    <name evidence="1" type="ORF">STARVERO_02069</name>
</gene>
<sequence length="157" mass="16658">MADDHAYVFRDGDVVLHGNDAEPSTPFDKPVAAAAAQSSPSPLVDDRLDGIEDETVAAFPTLGVTYTRPAGIRIALAHPFRIGTRLVEEVVIPPVPLGVALDVQMGVHETLLDILVAVTNEPLALFRALRGGDEDLVLGSFAQTLPQSIRDIIEGAV</sequence>
<dbReference type="EMBL" id="CACSAS010000001">
    <property type="protein sequence ID" value="CAA0096860.1"/>
    <property type="molecule type" value="Genomic_DNA"/>
</dbReference>
<organism evidence="1 2">
    <name type="scientific">Starkeya nomas</name>
    <dbReference type="NCBI Taxonomy" id="2666134"/>
    <lineage>
        <taxon>Bacteria</taxon>
        <taxon>Pseudomonadati</taxon>
        <taxon>Pseudomonadota</taxon>
        <taxon>Alphaproteobacteria</taxon>
        <taxon>Hyphomicrobiales</taxon>
        <taxon>Xanthobacteraceae</taxon>
        <taxon>Starkeya</taxon>
    </lineage>
</organism>
<accession>A0A5S9P0W6</accession>
<keyword evidence="2" id="KW-1185">Reference proteome</keyword>
<protein>
    <submittedName>
        <fullName evidence="1">Uncharacterized protein</fullName>
    </submittedName>
</protein>
<dbReference type="RefSeq" id="WP_159598795.1">
    <property type="nucleotide sequence ID" value="NZ_CACSAS010000001.1"/>
</dbReference>
<dbReference type="AlphaFoldDB" id="A0A5S9P0W6"/>
<dbReference type="Proteomes" id="UP000433050">
    <property type="component" value="Unassembled WGS sequence"/>
</dbReference>